<keyword evidence="2" id="KW-1185">Reference proteome</keyword>
<gene>
    <name evidence="1" type="ORF">SAMEA3906487_03909</name>
</gene>
<dbReference type="AlphaFoldDB" id="A0A157RKB4"/>
<proteinExistence type="predicted"/>
<evidence type="ECO:0000313" key="1">
    <source>
        <dbReference type="EMBL" id="SAI73934.1"/>
    </source>
</evidence>
<sequence>MTTALFILCGLAAAYPFALAGDRAMAFLRKTA</sequence>
<dbReference type="EMBL" id="LT546645">
    <property type="protein sequence ID" value="SAI73934.1"/>
    <property type="molecule type" value="Genomic_DNA"/>
</dbReference>
<accession>A0A157RKB4</accession>
<dbReference type="Proteomes" id="UP000076825">
    <property type="component" value="Chromosome 1"/>
</dbReference>
<evidence type="ECO:0000313" key="2">
    <source>
        <dbReference type="Proteomes" id="UP000076825"/>
    </source>
</evidence>
<protein>
    <submittedName>
        <fullName evidence="1">Uncharacterized protein</fullName>
    </submittedName>
</protein>
<reference evidence="1 2" key="1">
    <citation type="submission" date="2016-04" db="EMBL/GenBank/DDBJ databases">
        <authorList>
            <consortium name="Pathogen Informatics"/>
        </authorList>
    </citation>
    <scope>NUCLEOTIDE SEQUENCE [LARGE SCALE GENOMIC DNA]</scope>
    <source>
        <strain evidence="1 2">H044680328</strain>
    </source>
</reference>
<organism evidence="1 2">
    <name type="scientific">Bordetella trematum</name>
    <dbReference type="NCBI Taxonomy" id="123899"/>
    <lineage>
        <taxon>Bacteria</taxon>
        <taxon>Pseudomonadati</taxon>
        <taxon>Pseudomonadota</taxon>
        <taxon>Betaproteobacteria</taxon>
        <taxon>Burkholderiales</taxon>
        <taxon>Alcaligenaceae</taxon>
        <taxon>Bordetella</taxon>
    </lineage>
</organism>
<name>A0A157RKB4_9BORD</name>
<dbReference type="PATRIC" id="fig|123899.6.peg.3907"/>
<dbReference type="KEGG" id="btrm:SAMEA390648703909"/>